<keyword evidence="4" id="KW-1185">Reference proteome</keyword>
<dbReference type="InterPro" id="IPR012336">
    <property type="entry name" value="Thioredoxin-like_fold"/>
</dbReference>
<dbReference type="InterPro" id="IPR050931">
    <property type="entry name" value="Mito_Protein_Transport_Metaxin"/>
</dbReference>
<proteinExistence type="inferred from homology"/>
<name>A0A9P9DKQ1_9PLEO</name>
<dbReference type="PANTHER" id="PTHR12289">
    <property type="entry name" value="METAXIN RELATED"/>
    <property type="match status" value="1"/>
</dbReference>
<organism evidence="3 4">
    <name type="scientific">Dendryphion nanum</name>
    <dbReference type="NCBI Taxonomy" id="256645"/>
    <lineage>
        <taxon>Eukaryota</taxon>
        <taxon>Fungi</taxon>
        <taxon>Dikarya</taxon>
        <taxon>Ascomycota</taxon>
        <taxon>Pezizomycotina</taxon>
        <taxon>Dothideomycetes</taxon>
        <taxon>Pleosporomycetidae</taxon>
        <taxon>Pleosporales</taxon>
        <taxon>Torulaceae</taxon>
        <taxon>Dendryphion</taxon>
    </lineage>
</organism>
<dbReference type="SFLD" id="SFLDS00019">
    <property type="entry name" value="Glutathione_Transferase_(cytos"/>
    <property type="match status" value="1"/>
</dbReference>
<dbReference type="InterPro" id="IPR026928">
    <property type="entry name" value="FAX/IsoI-like"/>
</dbReference>
<feature type="domain" description="Thioredoxin-like fold" evidence="2">
    <location>
        <begin position="46"/>
        <end position="144"/>
    </location>
</feature>
<evidence type="ECO:0000259" key="2">
    <source>
        <dbReference type="Pfam" id="PF17172"/>
    </source>
</evidence>
<reference evidence="3" key="1">
    <citation type="journal article" date="2021" name="Nat. Commun.">
        <title>Genetic determinants of endophytism in the Arabidopsis root mycobiome.</title>
        <authorList>
            <person name="Mesny F."/>
            <person name="Miyauchi S."/>
            <person name="Thiergart T."/>
            <person name="Pickel B."/>
            <person name="Atanasova L."/>
            <person name="Karlsson M."/>
            <person name="Huettel B."/>
            <person name="Barry K.W."/>
            <person name="Haridas S."/>
            <person name="Chen C."/>
            <person name="Bauer D."/>
            <person name="Andreopoulos W."/>
            <person name="Pangilinan J."/>
            <person name="LaButti K."/>
            <person name="Riley R."/>
            <person name="Lipzen A."/>
            <person name="Clum A."/>
            <person name="Drula E."/>
            <person name="Henrissat B."/>
            <person name="Kohler A."/>
            <person name="Grigoriev I.V."/>
            <person name="Martin F.M."/>
            <person name="Hacquard S."/>
        </authorList>
    </citation>
    <scope>NUCLEOTIDE SEQUENCE</scope>
    <source>
        <strain evidence="3">MPI-CAGE-CH-0243</strain>
    </source>
</reference>
<dbReference type="InterPro" id="IPR040079">
    <property type="entry name" value="Glutathione_S-Trfase"/>
</dbReference>
<evidence type="ECO:0000313" key="4">
    <source>
        <dbReference type="Proteomes" id="UP000700596"/>
    </source>
</evidence>
<dbReference type="EMBL" id="JAGMWT010000010">
    <property type="protein sequence ID" value="KAH7120742.1"/>
    <property type="molecule type" value="Genomic_DNA"/>
</dbReference>
<dbReference type="SFLD" id="SFLDG01180">
    <property type="entry name" value="SUF1"/>
    <property type="match status" value="1"/>
</dbReference>
<evidence type="ECO:0000256" key="1">
    <source>
        <dbReference type="ARBA" id="ARBA00006475"/>
    </source>
</evidence>
<comment type="caution">
    <text evidence="3">The sequence shown here is derived from an EMBL/GenBank/DDBJ whole genome shotgun (WGS) entry which is preliminary data.</text>
</comment>
<dbReference type="Pfam" id="PF17172">
    <property type="entry name" value="GST_N_4"/>
    <property type="match status" value="1"/>
</dbReference>
<evidence type="ECO:0000313" key="3">
    <source>
        <dbReference type="EMBL" id="KAH7120742.1"/>
    </source>
</evidence>
<sequence length="282" mass="31902">MSRLLRKINTYSLTTTTTKTRTMSNPSASLTLFRGWDEPGKYVWSPFTTKLEFRLRMSHLPYTRAIGATTSGPKGKVPYVALTIDSSTQHLADSSLIIQHLISTGMLQEVNANLSAKETAVDLAVRALLEDKLCFYHSYERWVKNYYVMRDYALWAIPYPLRVVIGLLAYRGNMKKLHDQGTGRFSDREILGFKREIWEGVAGMLEESRKGAKGGDADGCFWVLGGKEPTEADASLYGFVVSVLVCEAAGESKEVLGMFPVVEEWARRIHERYFADYEIWEA</sequence>
<dbReference type="SFLD" id="SFLDG01200">
    <property type="entry name" value="SUF1.1"/>
    <property type="match status" value="1"/>
</dbReference>
<dbReference type="PANTHER" id="PTHR12289:SF41">
    <property type="entry name" value="FAILED AXON CONNECTIONS-RELATED"/>
    <property type="match status" value="1"/>
</dbReference>
<accession>A0A9P9DKQ1</accession>
<dbReference type="GO" id="GO:0005737">
    <property type="term" value="C:cytoplasm"/>
    <property type="evidence" value="ECO:0007669"/>
    <property type="project" value="TreeGrafter"/>
</dbReference>
<dbReference type="Proteomes" id="UP000700596">
    <property type="component" value="Unassembled WGS sequence"/>
</dbReference>
<dbReference type="AlphaFoldDB" id="A0A9P9DKQ1"/>
<comment type="similarity">
    <text evidence="1">Belongs to the FAX family.</text>
</comment>
<protein>
    <submittedName>
        <fullName evidence="3">Glutathione S-transferase</fullName>
    </submittedName>
</protein>
<gene>
    <name evidence="3" type="ORF">B0J11DRAFT_532342</name>
</gene>
<dbReference type="OrthoDB" id="5809458at2759"/>